<dbReference type="InterPro" id="IPR001173">
    <property type="entry name" value="Glyco_trans_2-like"/>
</dbReference>
<comment type="similarity">
    <text evidence="1">Belongs to the glycosyltransferase 2 family.</text>
</comment>
<evidence type="ECO:0000259" key="4">
    <source>
        <dbReference type="Pfam" id="PF00535"/>
    </source>
</evidence>
<dbReference type="PANTHER" id="PTHR43398:SF1">
    <property type="entry name" value="DOLICHOL-PHOSPHATE MANNOSYLTRANSFERASE SUBUNIT 1"/>
    <property type="match status" value="1"/>
</dbReference>
<dbReference type="SUPFAM" id="SSF53448">
    <property type="entry name" value="Nucleotide-diphospho-sugar transferases"/>
    <property type="match status" value="1"/>
</dbReference>
<dbReference type="EC" id="2.4.1.54" evidence="5"/>
<dbReference type="EMBL" id="SJPM01000008">
    <property type="protein sequence ID" value="TWT94342.1"/>
    <property type="molecule type" value="Genomic_DNA"/>
</dbReference>
<evidence type="ECO:0000256" key="3">
    <source>
        <dbReference type="ARBA" id="ARBA00022679"/>
    </source>
</evidence>
<dbReference type="RefSeq" id="WP_231603232.1">
    <property type="nucleotide sequence ID" value="NZ_SJPM01000008.1"/>
</dbReference>
<dbReference type="FunFam" id="3.90.550.10:FF:000122">
    <property type="entry name" value="Dolichol-phosphate mannosyltransferase subunit 1"/>
    <property type="match status" value="1"/>
</dbReference>
<comment type="caution">
    <text evidence="5">The sequence shown here is derived from an EMBL/GenBank/DDBJ whole genome shotgun (WGS) entry which is preliminary data.</text>
</comment>
<dbReference type="AlphaFoldDB" id="A0A5C6A360"/>
<evidence type="ECO:0000256" key="1">
    <source>
        <dbReference type="ARBA" id="ARBA00006739"/>
    </source>
</evidence>
<evidence type="ECO:0000313" key="6">
    <source>
        <dbReference type="Proteomes" id="UP000316213"/>
    </source>
</evidence>
<keyword evidence="6" id="KW-1185">Reference proteome</keyword>
<dbReference type="CDD" id="cd06442">
    <property type="entry name" value="DPM1_like"/>
    <property type="match status" value="1"/>
</dbReference>
<dbReference type="PANTHER" id="PTHR43398">
    <property type="entry name" value="DOLICHOL-PHOSPHATE MANNOSYLTRANSFERASE SUBUNIT 1"/>
    <property type="match status" value="1"/>
</dbReference>
<dbReference type="GO" id="GO:0009247">
    <property type="term" value="P:glycolipid biosynthetic process"/>
    <property type="evidence" value="ECO:0007669"/>
    <property type="project" value="TreeGrafter"/>
</dbReference>
<dbReference type="Pfam" id="PF00535">
    <property type="entry name" value="Glycos_transf_2"/>
    <property type="match status" value="1"/>
</dbReference>
<feature type="domain" description="Glycosyltransferase 2-like" evidence="4">
    <location>
        <begin position="5"/>
        <end position="170"/>
    </location>
</feature>
<gene>
    <name evidence="5" type="ORF">Pla100_39530</name>
</gene>
<evidence type="ECO:0000256" key="2">
    <source>
        <dbReference type="ARBA" id="ARBA00022676"/>
    </source>
</evidence>
<keyword evidence="2 5" id="KW-0328">Glycosyltransferase</keyword>
<dbReference type="InterPro" id="IPR039528">
    <property type="entry name" value="DPM1-like"/>
</dbReference>
<dbReference type="Proteomes" id="UP000316213">
    <property type="component" value="Unassembled WGS sequence"/>
</dbReference>
<protein>
    <submittedName>
        <fullName evidence="5">Undecaprenyl-phosphate mannosyltransferase</fullName>
        <ecNumber evidence="5">2.4.1.54</ecNumber>
    </submittedName>
</protein>
<dbReference type="GO" id="GO:0004582">
    <property type="term" value="F:dolichyl-phosphate beta-D-mannosyltransferase activity"/>
    <property type="evidence" value="ECO:0007669"/>
    <property type="project" value="InterPro"/>
</dbReference>
<dbReference type="GO" id="GO:0016020">
    <property type="term" value="C:membrane"/>
    <property type="evidence" value="ECO:0007669"/>
    <property type="project" value="GOC"/>
</dbReference>
<evidence type="ECO:0000313" key="5">
    <source>
        <dbReference type="EMBL" id="TWT94342.1"/>
    </source>
</evidence>
<dbReference type="InterPro" id="IPR029044">
    <property type="entry name" value="Nucleotide-diphossugar_trans"/>
</dbReference>
<name>A0A5C6A360_9BACT</name>
<keyword evidence="3 5" id="KW-0808">Transferase</keyword>
<organism evidence="5 6">
    <name type="scientific">Neorhodopirellula pilleata</name>
    <dbReference type="NCBI Taxonomy" id="2714738"/>
    <lineage>
        <taxon>Bacteria</taxon>
        <taxon>Pseudomonadati</taxon>
        <taxon>Planctomycetota</taxon>
        <taxon>Planctomycetia</taxon>
        <taxon>Pirellulales</taxon>
        <taxon>Pirellulaceae</taxon>
        <taxon>Neorhodopirellula</taxon>
    </lineage>
</organism>
<dbReference type="Gene3D" id="3.90.550.10">
    <property type="entry name" value="Spore Coat Polysaccharide Biosynthesis Protein SpsA, Chain A"/>
    <property type="match status" value="1"/>
</dbReference>
<reference evidence="5 6" key="1">
    <citation type="submission" date="2019-02" db="EMBL/GenBank/DDBJ databases">
        <title>Deep-cultivation of Planctomycetes and their phenomic and genomic characterization uncovers novel biology.</title>
        <authorList>
            <person name="Wiegand S."/>
            <person name="Jogler M."/>
            <person name="Boedeker C."/>
            <person name="Pinto D."/>
            <person name="Vollmers J."/>
            <person name="Rivas-Marin E."/>
            <person name="Kohn T."/>
            <person name="Peeters S.H."/>
            <person name="Heuer A."/>
            <person name="Rast P."/>
            <person name="Oberbeckmann S."/>
            <person name="Bunk B."/>
            <person name="Jeske O."/>
            <person name="Meyerdierks A."/>
            <person name="Storesund J.E."/>
            <person name="Kallscheuer N."/>
            <person name="Luecker S."/>
            <person name="Lage O.M."/>
            <person name="Pohl T."/>
            <person name="Merkel B.J."/>
            <person name="Hornburger P."/>
            <person name="Mueller R.-W."/>
            <person name="Bruemmer F."/>
            <person name="Labrenz M."/>
            <person name="Spormann A.M."/>
            <person name="Op Den Camp H."/>
            <person name="Overmann J."/>
            <person name="Amann R."/>
            <person name="Jetten M.S.M."/>
            <person name="Mascher T."/>
            <person name="Medema M.H."/>
            <person name="Devos D.P."/>
            <person name="Kaster A.-K."/>
            <person name="Ovreas L."/>
            <person name="Rohde M."/>
            <person name="Galperin M.Y."/>
            <person name="Jogler C."/>
        </authorList>
    </citation>
    <scope>NUCLEOTIDE SEQUENCE [LARGE SCALE GENOMIC DNA]</scope>
    <source>
        <strain evidence="5 6">Pla100</strain>
    </source>
</reference>
<proteinExistence type="inferred from homology"/>
<accession>A0A5C6A360</accession>
<dbReference type="GO" id="GO:0047267">
    <property type="term" value="F:undecaprenyl-phosphate mannosyltransferase activity"/>
    <property type="evidence" value="ECO:0007669"/>
    <property type="project" value="UniProtKB-EC"/>
</dbReference>
<sequence length="238" mass="26415">MRILVAVCTYNEADNIHEVLTRIITAVPEADVLVVDDDSPDQTSELVEQFSRSCDGQHTVRCLVRHERGLGGAIRQAMKVAVEERYDLFCNLDADLSHDPADLPGLIDLIASAKVDIAVGSRYVPGGDIVGWPMHRKWMSRTINAVARRKLGLPVNDASGSFRCYRVSRLAELDLDAESSDGYSFLQEVLLRLHRSGATMAELPIRFTERIAGDSKLNFREAIRSGWTVFRLGASDSK</sequence>